<organism evidence="1 2">
    <name type="scientific">Shimia sagamensis</name>
    <dbReference type="NCBI Taxonomy" id="1566352"/>
    <lineage>
        <taxon>Bacteria</taxon>
        <taxon>Pseudomonadati</taxon>
        <taxon>Pseudomonadota</taxon>
        <taxon>Alphaproteobacteria</taxon>
        <taxon>Rhodobacterales</taxon>
        <taxon>Roseobacteraceae</taxon>
    </lineage>
</organism>
<dbReference type="Proteomes" id="UP001157961">
    <property type="component" value="Unassembled WGS sequence"/>
</dbReference>
<keyword evidence="1" id="KW-0282">Flagellum</keyword>
<keyword evidence="1" id="KW-0966">Cell projection</keyword>
<dbReference type="EMBL" id="FXTY01000001">
    <property type="protein sequence ID" value="SMP07593.1"/>
    <property type="molecule type" value="Genomic_DNA"/>
</dbReference>
<dbReference type="RefSeq" id="WP_283424627.1">
    <property type="nucleotide sequence ID" value="NZ_FXTY01000001.1"/>
</dbReference>
<accession>A0ABY1NEC6</accession>
<protein>
    <submittedName>
        <fullName evidence="1">Flagellar assembly protein FliH</fullName>
    </submittedName>
</protein>
<sequence>MSISHLFEDFGGINAPEPEPIAVPDEGNEDEMLESFEQGYKAGWDDAISAKSEEHASVSAALAGRLNDLSFTYHEAREAILADLAPTVEKAIMTVLPELARQAVGALAVEQLNKIVRENSETPVVLSTAPDCYQPVIDVMPEDKKLPVEVVRDESLAEGQVRFEFAQRERLIDLSEVLEAVAGAMTAFTHETRKEAQNG</sequence>
<evidence type="ECO:0000313" key="1">
    <source>
        <dbReference type="EMBL" id="SMP07593.1"/>
    </source>
</evidence>
<keyword evidence="1" id="KW-0969">Cilium</keyword>
<reference evidence="1 2" key="1">
    <citation type="submission" date="2017-05" db="EMBL/GenBank/DDBJ databases">
        <authorList>
            <person name="Varghese N."/>
            <person name="Submissions S."/>
        </authorList>
    </citation>
    <scope>NUCLEOTIDE SEQUENCE [LARGE SCALE GENOMIC DNA]</scope>
    <source>
        <strain evidence="1 2">DSM 29734</strain>
    </source>
</reference>
<gene>
    <name evidence="1" type="ORF">SAMN06265373_101789</name>
</gene>
<evidence type="ECO:0000313" key="2">
    <source>
        <dbReference type="Proteomes" id="UP001157961"/>
    </source>
</evidence>
<proteinExistence type="predicted"/>
<name>A0ABY1NEC6_9RHOB</name>
<comment type="caution">
    <text evidence="1">The sequence shown here is derived from an EMBL/GenBank/DDBJ whole genome shotgun (WGS) entry which is preliminary data.</text>
</comment>
<keyword evidence="2" id="KW-1185">Reference proteome</keyword>